<keyword evidence="6" id="KW-0319">Glycerol metabolism</keyword>
<dbReference type="EMBL" id="AEHQ01000091">
    <property type="protein sequence ID" value="EFO69958.1"/>
    <property type="molecule type" value="Genomic_DNA"/>
</dbReference>
<evidence type="ECO:0000256" key="2">
    <source>
        <dbReference type="ARBA" id="ARBA00004745"/>
    </source>
</evidence>
<dbReference type="SMART" id="SM01120">
    <property type="entry name" value="Dak2"/>
    <property type="match status" value="1"/>
</dbReference>
<accession>E1NV87</accession>
<dbReference type="NCBIfam" id="TIGR02365">
    <property type="entry name" value="dha_L_ycgS"/>
    <property type="match status" value="1"/>
</dbReference>
<comment type="caution">
    <text evidence="10">The sequence shown here is derived from an EMBL/GenBank/DDBJ whole genome shotgun (WGS) entry which is preliminary data.</text>
</comment>
<evidence type="ECO:0000256" key="3">
    <source>
        <dbReference type="ARBA" id="ARBA00012095"/>
    </source>
</evidence>
<evidence type="ECO:0000313" key="11">
    <source>
        <dbReference type="Proteomes" id="UP000003648"/>
    </source>
</evidence>
<dbReference type="FunFam" id="1.25.40.340:FF:000002">
    <property type="entry name" value="Dihydroxyacetone kinase, L subunit"/>
    <property type="match status" value="1"/>
</dbReference>
<comment type="catalytic activity">
    <reaction evidence="1">
        <text>dihydroxyacetone + phosphoenolpyruvate = dihydroxyacetone phosphate + pyruvate</text>
        <dbReference type="Rhea" id="RHEA:18381"/>
        <dbReference type="ChEBI" id="CHEBI:15361"/>
        <dbReference type="ChEBI" id="CHEBI:16016"/>
        <dbReference type="ChEBI" id="CHEBI:57642"/>
        <dbReference type="ChEBI" id="CHEBI:58702"/>
        <dbReference type="EC" id="2.7.1.121"/>
    </reaction>
</comment>
<dbReference type="Gene3D" id="1.25.40.340">
    <property type="match status" value="1"/>
</dbReference>
<evidence type="ECO:0000256" key="7">
    <source>
        <dbReference type="ARBA" id="ARBA00046577"/>
    </source>
</evidence>
<evidence type="ECO:0000256" key="8">
    <source>
        <dbReference type="ARBA" id="ARBA00055771"/>
    </source>
</evidence>
<dbReference type="PANTHER" id="PTHR28629:SF4">
    <property type="entry name" value="TRIOKINASE_FMN CYCLASE"/>
    <property type="match status" value="1"/>
</dbReference>
<name>E1NV87_9LACO</name>
<dbReference type="SUPFAM" id="SSF101473">
    <property type="entry name" value="DhaL-like"/>
    <property type="match status" value="1"/>
</dbReference>
<dbReference type="PROSITE" id="PS51480">
    <property type="entry name" value="DHAL"/>
    <property type="match status" value="1"/>
</dbReference>
<comment type="subunit">
    <text evidence="7">Homodimer. The dihydroxyacetone kinase complex is composed of a homodimer of DhaM, a homodimer of DhaK and the subunit DhaL.</text>
</comment>
<dbReference type="GO" id="GO:0004371">
    <property type="term" value="F:glycerone kinase activity"/>
    <property type="evidence" value="ECO:0007669"/>
    <property type="project" value="InterPro"/>
</dbReference>
<dbReference type="GO" id="GO:0005829">
    <property type="term" value="C:cytosol"/>
    <property type="evidence" value="ECO:0007669"/>
    <property type="project" value="TreeGrafter"/>
</dbReference>
<comment type="function">
    <text evidence="8">ADP-binding subunit of the dihydroxyacetone kinase, which is responsible for the phosphoenolpyruvate (PEP)-dependent phosphorylation of dihydroxyacetone. DhaL-ADP is converted to DhaL-ATP via a phosphoryl group transfer from DhaM and transmits it to dihydroxyacetone binds to DhaK.</text>
</comment>
<feature type="domain" description="DhaL" evidence="9">
    <location>
        <begin position="12"/>
        <end position="195"/>
    </location>
</feature>
<comment type="pathway">
    <text evidence="2">Polyol metabolism; glycerol degradation.</text>
</comment>
<organism evidence="10 11">
    <name type="scientific">Lactobacillus iners LactinV 01V1-a</name>
    <dbReference type="NCBI Taxonomy" id="879297"/>
    <lineage>
        <taxon>Bacteria</taxon>
        <taxon>Bacillati</taxon>
        <taxon>Bacillota</taxon>
        <taxon>Bacilli</taxon>
        <taxon>Lactobacillales</taxon>
        <taxon>Lactobacillaceae</taxon>
        <taxon>Lactobacillus</taxon>
    </lineage>
</organism>
<keyword evidence="5 10" id="KW-0418">Kinase</keyword>
<keyword evidence="4 10" id="KW-0808">Transferase</keyword>
<dbReference type="InterPro" id="IPR004007">
    <property type="entry name" value="DhaL_dom"/>
</dbReference>
<dbReference type="AlphaFoldDB" id="E1NV87"/>
<evidence type="ECO:0000256" key="1">
    <source>
        <dbReference type="ARBA" id="ARBA00001113"/>
    </source>
</evidence>
<dbReference type="Pfam" id="PF02734">
    <property type="entry name" value="Dak2"/>
    <property type="match status" value="1"/>
</dbReference>
<dbReference type="InterPro" id="IPR036117">
    <property type="entry name" value="DhaL_dom_sf"/>
</dbReference>
<sequence length="200" mass="21573">MVERIHNGIRRNTIKKMDGIIFQKIAANEKYLCELDAPIGDSDHGFNMKRGMDAVVTKLNSAPDDLTICLKTIAMALISTVGGASGPLYGTAFLEMAKESTKNNNIVDLLEAALAGIKKRGGATTGDKTMVDVWSVVIEAIKQDALTTEKIEAAVLATKDMIAKKGRASYLGERSINHIDPGSQSSGYLFESLLEVINNK</sequence>
<evidence type="ECO:0000259" key="9">
    <source>
        <dbReference type="PROSITE" id="PS51480"/>
    </source>
</evidence>
<evidence type="ECO:0000256" key="4">
    <source>
        <dbReference type="ARBA" id="ARBA00022679"/>
    </source>
</evidence>
<protein>
    <recommendedName>
        <fullName evidence="3">phosphoenolpyruvate--glycerone phosphotransferase</fullName>
        <ecNumber evidence="3">2.7.1.121</ecNumber>
    </recommendedName>
</protein>
<reference evidence="10 11" key="1">
    <citation type="submission" date="2010-09" db="EMBL/GenBank/DDBJ databases">
        <authorList>
            <person name="Durkin A.S."/>
            <person name="Madupu R."/>
            <person name="Torralba M."/>
            <person name="Gillis M."/>
            <person name="Methe B."/>
            <person name="Sutton G."/>
            <person name="Nelson K.E."/>
        </authorList>
    </citation>
    <scope>NUCLEOTIDE SEQUENCE [LARGE SCALE GENOMIC DNA]</scope>
    <source>
        <strain evidence="10 11">LactinV 01V1-a</strain>
    </source>
</reference>
<dbReference type="Proteomes" id="UP000003648">
    <property type="component" value="Unassembled WGS sequence"/>
</dbReference>
<evidence type="ECO:0000256" key="5">
    <source>
        <dbReference type="ARBA" id="ARBA00022777"/>
    </source>
</evidence>
<gene>
    <name evidence="10" type="primary">dhaL</name>
    <name evidence="10" type="ORF">HMPREF9211_0741</name>
</gene>
<dbReference type="GO" id="GO:0047324">
    <property type="term" value="F:phosphoenolpyruvate-glycerone phosphotransferase activity"/>
    <property type="evidence" value="ECO:0007669"/>
    <property type="project" value="UniProtKB-EC"/>
</dbReference>
<dbReference type="EC" id="2.7.1.121" evidence="3"/>
<evidence type="ECO:0000313" key="10">
    <source>
        <dbReference type="EMBL" id="EFO69958.1"/>
    </source>
</evidence>
<evidence type="ECO:0000256" key="6">
    <source>
        <dbReference type="ARBA" id="ARBA00022798"/>
    </source>
</evidence>
<dbReference type="InterPro" id="IPR050861">
    <property type="entry name" value="Dihydroxyacetone_Kinase"/>
</dbReference>
<proteinExistence type="predicted"/>
<dbReference type="InterPro" id="IPR012737">
    <property type="entry name" value="DhaK_L_YcgS"/>
</dbReference>
<dbReference type="GO" id="GO:0019563">
    <property type="term" value="P:glycerol catabolic process"/>
    <property type="evidence" value="ECO:0007669"/>
    <property type="project" value="TreeGrafter"/>
</dbReference>
<dbReference type="PANTHER" id="PTHR28629">
    <property type="entry name" value="TRIOKINASE/FMN CYCLASE"/>
    <property type="match status" value="1"/>
</dbReference>